<keyword evidence="1" id="KW-0812">Transmembrane</keyword>
<dbReference type="NCBIfam" id="NF038083">
    <property type="entry name" value="CU044_5270_fam"/>
    <property type="match status" value="1"/>
</dbReference>
<keyword evidence="1" id="KW-0472">Membrane</keyword>
<sequence>MNDVDVRADLAVLVPKPGEPRMPVERMLERRAGLLEAIERPAWSPVRRKRLLILGPAFLVLVVALGVAVVARPWDRGAPPPIIQVLPGDHEGAVAYLNELAASAGTATGSDDGGSRYLYVKSRIAFVAFSGGEEGTGEPVRAVMAELHDREIWKPLFAGGQGRLTEADRPSDLGPVPMDPDLPEDPDVLLRQIYAGVQPGQGNSRDGQAFTVVGDLLRESMPAPAEAAALYRAAARIPGVELVRDAVDAVGRSGVAVARTEDARRREWIFDRATGDYLGERSYLVKDTDYGNAGMLLGTAAEIDHAVVGKLGERP</sequence>
<organism evidence="2 3">
    <name type="scientific">Actinoplanes derwentensis</name>
    <dbReference type="NCBI Taxonomy" id="113562"/>
    <lineage>
        <taxon>Bacteria</taxon>
        <taxon>Bacillati</taxon>
        <taxon>Actinomycetota</taxon>
        <taxon>Actinomycetes</taxon>
        <taxon>Micromonosporales</taxon>
        <taxon>Micromonosporaceae</taxon>
        <taxon>Actinoplanes</taxon>
    </lineage>
</organism>
<evidence type="ECO:0000256" key="1">
    <source>
        <dbReference type="SAM" id="Phobius"/>
    </source>
</evidence>
<keyword evidence="3" id="KW-1185">Reference proteome</keyword>
<accession>A0A1H1QWI6</accession>
<proteinExistence type="predicted"/>
<gene>
    <name evidence="2" type="ORF">SAMN04489716_0407</name>
</gene>
<dbReference type="STRING" id="113562.SAMN04489716_0407"/>
<dbReference type="RefSeq" id="WP_157751089.1">
    <property type="nucleotide sequence ID" value="NZ_BOMJ01000040.1"/>
</dbReference>
<feature type="transmembrane region" description="Helical" evidence="1">
    <location>
        <begin position="51"/>
        <end position="74"/>
    </location>
</feature>
<dbReference type="EMBL" id="LT629758">
    <property type="protein sequence ID" value="SDS27229.1"/>
    <property type="molecule type" value="Genomic_DNA"/>
</dbReference>
<evidence type="ECO:0000313" key="3">
    <source>
        <dbReference type="Proteomes" id="UP000198688"/>
    </source>
</evidence>
<name>A0A1H1QWI6_9ACTN</name>
<evidence type="ECO:0000313" key="2">
    <source>
        <dbReference type="EMBL" id="SDS27229.1"/>
    </source>
</evidence>
<dbReference type="OrthoDB" id="3612087at2"/>
<reference evidence="2 3" key="1">
    <citation type="submission" date="2016-10" db="EMBL/GenBank/DDBJ databases">
        <authorList>
            <person name="de Groot N.N."/>
        </authorList>
    </citation>
    <scope>NUCLEOTIDE SEQUENCE [LARGE SCALE GENOMIC DNA]</scope>
    <source>
        <strain evidence="2 3">DSM 43941</strain>
    </source>
</reference>
<keyword evidence="1" id="KW-1133">Transmembrane helix</keyword>
<dbReference type="Proteomes" id="UP000198688">
    <property type="component" value="Chromosome I"/>
</dbReference>
<protein>
    <recommendedName>
        <fullName evidence="4">CU044_5270 family protein</fullName>
    </recommendedName>
</protein>
<evidence type="ECO:0008006" key="4">
    <source>
        <dbReference type="Google" id="ProtNLM"/>
    </source>
</evidence>
<dbReference type="AlphaFoldDB" id="A0A1H1QWI6"/>
<dbReference type="InterPro" id="IPR047789">
    <property type="entry name" value="CU044_5270-like"/>
</dbReference>